<gene>
    <name evidence="1" type="ORF">SMTD_LOCUS22985</name>
</gene>
<keyword evidence="2" id="KW-1185">Reference proteome</keyword>
<evidence type="ECO:0000313" key="1">
    <source>
        <dbReference type="EMBL" id="VDP89475.1"/>
    </source>
</evidence>
<dbReference type="AlphaFoldDB" id="A0A183Q8Q0"/>
<reference evidence="1 2" key="1">
    <citation type="submission" date="2018-11" db="EMBL/GenBank/DDBJ databases">
        <authorList>
            <consortium name="Pathogen Informatics"/>
        </authorList>
    </citation>
    <scope>NUCLEOTIDE SEQUENCE [LARGE SCALE GENOMIC DNA]</scope>
    <source>
        <strain>Denwood</strain>
        <strain evidence="2">Zambia</strain>
    </source>
</reference>
<proteinExistence type="predicted"/>
<evidence type="ECO:0000313" key="2">
    <source>
        <dbReference type="Proteomes" id="UP000269396"/>
    </source>
</evidence>
<dbReference type="EMBL" id="UZAL01057393">
    <property type="protein sequence ID" value="VDP89475.1"/>
    <property type="molecule type" value="Genomic_DNA"/>
</dbReference>
<protein>
    <submittedName>
        <fullName evidence="1">Uncharacterized protein</fullName>
    </submittedName>
</protein>
<sequence>MDSKQFNIPQHQLSSLQPINKSIHSYPLDDTVDRIVPDVEYDDDNVYEGRATLNKQSIIPRGHHHSLERYGSLVSTNYELLDAFRWCFVL</sequence>
<organism evidence="1 2">
    <name type="scientific">Schistosoma mattheei</name>
    <dbReference type="NCBI Taxonomy" id="31246"/>
    <lineage>
        <taxon>Eukaryota</taxon>
        <taxon>Metazoa</taxon>
        <taxon>Spiralia</taxon>
        <taxon>Lophotrochozoa</taxon>
        <taxon>Platyhelminthes</taxon>
        <taxon>Trematoda</taxon>
        <taxon>Digenea</taxon>
        <taxon>Strigeidida</taxon>
        <taxon>Schistosomatoidea</taxon>
        <taxon>Schistosomatidae</taxon>
        <taxon>Schistosoma</taxon>
    </lineage>
</organism>
<accession>A0A183Q8Q0</accession>
<dbReference type="STRING" id="31246.A0A183Q8Q0"/>
<name>A0A183Q8Q0_9TREM</name>
<dbReference type="Proteomes" id="UP000269396">
    <property type="component" value="Unassembled WGS sequence"/>
</dbReference>